<dbReference type="SUPFAM" id="SSF54593">
    <property type="entry name" value="Glyoxalase/Bleomycin resistance protein/Dihydroxybiphenyl dioxygenase"/>
    <property type="match status" value="1"/>
</dbReference>
<reference evidence="2 3" key="1">
    <citation type="submission" date="2019-08" db="EMBL/GenBank/DDBJ databases">
        <title>Genome of Aequorivita antarctica SW49 (type strain).</title>
        <authorList>
            <person name="Bowman J.P."/>
        </authorList>
    </citation>
    <scope>NUCLEOTIDE SEQUENCE [LARGE SCALE GENOMIC DNA]</scope>
    <source>
        <strain evidence="2 3">SW49</strain>
    </source>
</reference>
<dbReference type="Pfam" id="PF00903">
    <property type="entry name" value="Glyoxalase"/>
    <property type="match status" value="1"/>
</dbReference>
<comment type="caution">
    <text evidence="2">The sequence shown here is derived from an EMBL/GenBank/DDBJ whole genome shotgun (WGS) entry which is preliminary data.</text>
</comment>
<organism evidence="2 3">
    <name type="scientific">Aequorivita antarctica</name>
    <dbReference type="NCBI Taxonomy" id="153266"/>
    <lineage>
        <taxon>Bacteria</taxon>
        <taxon>Pseudomonadati</taxon>
        <taxon>Bacteroidota</taxon>
        <taxon>Flavobacteriia</taxon>
        <taxon>Flavobacteriales</taxon>
        <taxon>Flavobacteriaceae</taxon>
        <taxon>Aequorivita</taxon>
    </lineage>
</organism>
<keyword evidence="2" id="KW-0456">Lyase</keyword>
<gene>
    <name evidence="2" type="ORF">ESU54_14565</name>
</gene>
<sequence>METVEFILYVSDQVLSTEFYEKLFNLTPSLNVPGMTEFNLSETVKLGLMPESGISNILCPVMPHPKIAHGIPRCELYLKLTNPADYLERGIQLGGKNISELQARDWGDIVGYIADLDGHVIAFAGNSNS</sequence>
<evidence type="ECO:0000259" key="1">
    <source>
        <dbReference type="Pfam" id="PF00903"/>
    </source>
</evidence>
<dbReference type="Gene3D" id="3.30.720.120">
    <property type="match status" value="1"/>
</dbReference>
<dbReference type="InterPro" id="IPR029068">
    <property type="entry name" value="Glyas_Bleomycin-R_OHBP_Dase"/>
</dbReference>
<dbReference type="InterPro" id="IPR004360">
    <property type="entry name" value="Glyas_Fos-R_dOase_dom"/>
</dbReference>
<name>A0A5C6YWL6_9FLAO</name>
<keyword evidence="3" id="KW-1185">Reference proteome</keyword>
<evidence type="ECO:0000313" key="2">
    <source>
        <dbReference type="EMBL" id="TXD71989.1"/>
    </source>
</evidence>
<protein>
    <submittedName>
        <fullName evidence="2">Lactoylglutathione lyase</fullName>
    </submittedName>
</protein>
<dbReference type="GO" id="GO:0016829">
    <property type="term" value="F:lyase activity"/>
    <property type="evidence" value="ECO:0007669"/>
    <property type="project" value="UniProtKB-KW"/>
</dbReference>
<evidence type="ECO:0000313" key="3">
    <source>
        <dbReference type="Proteomes" id="UP000321497"/>
    </source>
</evidence>
<dbReference type="EMBL" id="VORT01000011">
    <property type="protein sequence ID" value="TXD71989.1"/>
    <property type="molecule type" value="Genomic_DNA"/>
</dbReference>
<proteinExistence type="predicted"/>
<feature type="domain" description="Glyoxalase/fosfomycin resistance/dioxygenase" evidence="1">
    <location>
        <begin position="6"/>
        <end position="123"/>
    </location>
</feature>
<dbReference type="Proteomes" id="UP000321497">
    <property type="component" value="Unassembled WGS sequence"/>
</dbReference>
<dbReference type="AlphaFoldDB" id="A0A5C6YWL6"/>
<dbReference type="RefSeq" id="WP_111843176.1">
    <property type="nucleotide sequence ID" value="NZ_UEGI01000001.1"/>
</dbReference>
<dbReference type="OrthoDB" id="9788468at2"/>
<accession>A0A5C6YWL6</accession>